<evidence type="ECO:0000313" key="2">
    <source>
        <dbReference type="Proteomes" id="UP000824120"/>
    </source>
</evidence>
<evidence type="ECO:0000313" key="1">
    <source>
        <dbReference type="EMBL" id="KAG5573444.1"/>
    </source>
</evidence>
<comment type="caution">
    <text evidence="1">The sequence shown here is derived from an EMBL/GenBank/DDBJ whole genome shotgun (WGS) entry which is preliminary data.</text>
</comment>
<dbReference type="Proteomes" id="UP000824120">
    <property type="component" value="Chromosome 12"/>
</dbReference>
<dbReference type="EMBL" id="JACXVP010000012">
    <property type="protein sequence ID" value="KAG5573444.1"/>
    <property type="molecule type" value="Genomic_DNA"/>
</dbReference>
<protein>
    <submittedName>
        <fullName evidence="1">Uncharacterized protein</fullName>
    </submittedName>
</protein>
<gene>
    <name evidence="1" type="ORF">H5410_063210</name>
</gene>
<reference evidence="1 2" key="1">
    <citation type="submission" date="2020-09" db="EMBL/GenBank/DDBJ databases">
        <title>De no assembly of potato wild relative species, Solanum commersonii.</title>
        <authorList>
            <person name="Cho K."/>
        </authorList>
    </citation>
    <scope>NUCLEOTIDE SEQUENCE [LARGE SCALE GENOMIC DNA]</scope>
    <source>
        <strain evidence="1">LZ3.2</strain>
        <tissue evidence="1">Leaf</tissue>
    </source>
</reference>
<keyword evidence="2" id="KW-1185">Reference proteome</keyword>
<sequence>MTPVLESELATSLSLSLPEFKSSKNLNRVNQIEKIVELTPLLASEPIPSIFMPQISITQNWRNKFENERGSVNTKAIRDFIVNNIDVSKK</sequence>
<accession>A0A9J5WDT1</accession>
<proteinExistence type="predicted"/>
<organism evidence="1 2">
    <name type="scientific">Solanum commersonii</name>
    <name type="common">Commerson's wild potato</name>
    <name type="synonym">Commerson's nightshade</name>
    <dbReference type="NCBI Taxonomy" id="4109"/>
    <lineage>
        <taxon>Eukaryota</taxon>
        <taxon>Viridiplantae</taxon>
        <taxon>Streptophyta</taxon>
        <taxon>Embryophyta</taxon>
        <taxon>Tracheophyta</taxon>
        <taxon>Spermatophyta</taxon>
        <taxon>Magnoliopsida</taxon>
        <taxon>eudicotyledons</taxon>
        <taxon>Gunneridae</taxon>
        <taxon>Pentapetalae</taxon>
        <taxon>asterids</taxon>
        <taxon>lamiids</taxon>
        <taxon>Solanales</taxon>
        <taxon>Solanaceae</taxon>
        <taxon>Solanoideae</taxon>
        <taxon>Solaneae</taxon>
        <taxon>Solanum</taxon>
    </lineage>
</organism>
<name>A0A9J5WDT1_SOLCO</name>
<dbReference type="AlphaFoldDB" id="A0A9J5WDT1"/>